<accession>A0A1W6JYD7</accession>
<sequence>MISEKILICIPAGNLSLTSFWAPMITWMLKDRDKIEFVSYYGNRVDINRSRCIEYQKQTKLDMIMFDSDVLPQLSLSEILKYLNEDIEKYSADVVIAPLFSPIGYIGDVPPLDKDVYPVNVSSLGFVFIPLKTTERLTPVSQYPLVNRIKIPLYFRYTEYTSEDYDFILRVKTQGMKVLGDKRIKVAHIKYVPFVPPEFNQIDIIHNMFEQNGIQAIINGNVAYIPVGINSYILLDGIQVKDQNKLFLSRVQLIRGNDITTIANDREYSIEEIKNMISKYLGIEEK</sequence>
<dbReference type="OrthoDB" id="374378at2157"/>
<reference evidence="1 2" key="1">
    <citation type="submission" date="2017-03" db="EMBL/GenBank/DDBJ databases">
        <title>Sulfur activation and transportation mechanism of thermophilic Archaea Acidianus manzaensis YN-25.</title>
        <authorList>
            <person name="Ma Y."/>
            <person name="Yang Y."/>
            <person name="Xia J."/>
        </authorList>
    </citation>
    <scope>NUCLEOTIDE SEQUENCE [LARGE SCALE GENOMIC DNA]</scope>
    <source>
        <strain evidence="1 2">YN-25</strain>
    </source>
</reference>
<evidence type="ECO:0000313" key="1">
    <source>
        <dbReference type="EMBL" id="ARM75278.1"/>
    </source>
</evidence>
<gene>
    <name evidence="1" type="ORF">B6F84_04020</name>
</gene>
<organism evidence="1 2">
    <name type="scientific">Acidianus manzaensis</name>
    <dbReference type="NCBI Taxonomy" id="282676"/>
    <lineage>
        <taxon>Archaea</taxon>
        <taxon>Thermoproteota</taxon>
        <taxon>Thermoprotei</taxon>
        <taxon>Sulfolobales</taxon>
        <taxon>Sulfolobaceae</taxon>
        <taxon>Acidianus</taxon>
    </lineage>
</organism>
<evidence type="ECO:0000313" key="2">
    <source>
        <dbReference type="Proteomes" id="UP000193404"/>
    </source>
</evidence>
<dbReference type="EMBL" id="CP020477">
    <property type="protein sequence ID" value="ARM75278.1"/>
    <property type="molecule type" value="Genomic_DNA"/>
</dbReference>
<protein>
    <submittedName>
        <fullName evidence="1">Uncharacterized protein</fullName>
    </submittedName>
</protein>
<dbReference type="RefSeq" id="WP_148691040.1">
    <property type="nucleotide sequence ID" value="NZ_CP020477.1"/>
</dbReference>
<dbReference type="GeneID" id="41590058"/>
<name>A0A1W6JYD7_9CREN</name>
<dbReference type="KEGG" id="aman:B6F84_04020"/>
<keyword evidence="2" id="KW-1185">Reference proteome</keyword>
<dbReference type="AlphaFoldDB" id="A0A1W6JYD7"/>
<dbReference type="Proteomes" id="UP000193404">
    <property type="component" value="Chromosome"/>
</dbReference>
<proteinExistence type="predicted"/>